<dbReference type="RefSeq" id="WP_162645774.1">
    <property type="nucleotide sequence ID" value="NZ_CP048288.1"/>
</dbReference>
<protein>
    <submittedName>
        <fullName evidence="1">Uncharacterized protein</fullName>
    </submittedName>
</protein>
<gene>
    <name evidence="1" type="ORF">GZH47_32605</name>
</gene>
<proteinExistence type="predicted"/>
<organism evidence="1 2">
    <name type="scientific">Paenibacillus rhizovicinus</name>
    <dbReference type="NCBI Taxonomy" id="2704463"/>
    <lineage>
        <taxon>Bacteria</taxon>
        <taxon>Bacillati</taxon>
        <taxon>Bacillota</taxon>
        <taxon>Bacilli</taxon>
        <taxon>Bacillales</taxon>
        <taxon>Paenibacillaceae</taxon>
        <taxon>Paenibacillus</taxon>
    </lineage>
</organism>
<accession>A0A6C0PB87</accession>
<dbReference type="AlphaFoldDB" id="A0A6C0PB87"/>
<dbReference type="KEGG" id="prz:GZH47_32605"/>
<evidence type="ECO:0000313" key="2">
    <source>
        <dbReference type="Proteomes" id="UP000479114"/>
    </source>
</evidence>
<keyword evidence="1" id="KW-0614">Plasmid</keyword>
<sequence length="71" mass="7943">MAQVGVVTQTGGGMVYQCSLAEKCKTEHGLETIPGKKQCLLSVDHGDRCQAWDNQKFTWLIHTDPNRIQQL</sequence>
<name>A0A6C0PB87_9BACL</name>
<reference evidence="1 2" key="1">
    <citation type="submission" date="2020-02" db="EMBL/GenBank/DDBJ databases">
        <title>Paenibacillus sp. nov., isolated from rhizosphere soil of tomato.</title>
        <authorList>
            <person name="Weon H.-Y."/>
            <person name="Lee S.A."/>
        </authorList>
    </citation>
    <scope>NUCLEOTIDE SEQUENCE [LARGE SCALE GENOMIC DNA]</scope>
    <source>
        <strain evidence="1 2">14171R-81</strain>
        <plasmid evidence="1 2">unnamed2</plasmid>
    </source>
</reference>
<keyword evidence="2" id="KW-1185">Reference proteome</keyword>
<dbReference type="Proteomes" id="UP000479114">
    <property type="component" value="Plasmid unnamed2"/>
</dbReference>
<dbReference type="EMBL" id="CP048288">
    <property type="protein sequence ID" value="QHW35641.1"/>
    <property type="molecule type" value="Genomic_DNA"/>
</dbReference>
<geneLocation type="plasmid" evidence="1 2">
    <name>unnamed2</name>
</geneLocation>
<evidence type="ECO:0000313" key="1">
    <source>
        <dbReference type="EMBL" id="QHW35641.1"/>
    </source>
</evidence>